<accession>A0A4Y2TF67</accession>
<evidence type="ECO:0000313" key="2">
    <source>
        <dbReference type="Proteomes" id="UP000499080"/>
    </source>
</evidence>
<reference evidence="1 2" key="1">
    <citation type="journal article" date="2019" name="Sci. Rep.">
        <title>Orb-weaving spider Araneus ventricosus genome elucidates the spidroin gene catalogue.</title>
        <authorList>
            <person name="Kono N."/>
            <person name="Nakamura H."/>
            <person name="Ohtoshi R."/>
            <person name="Moran D.A.P."/>
            <person name="Shinohara A."/>
            <person name="Yoshida Y."/>
            <person name="Fujiwara M."/>
            <person name="Mori M."/>
            <person name="Tomita M."/>
            <person name="Arakawa K."/>
        </authorList>
    </citation>
    <scope>NUCLEOTIDE SEQUENCE [LARGE SCALE GENOMIC DNA]</scope>
</reference>
<dbReference type="AlphaFoldDB" id="A0A4Y2TF67"/>
<proteinExistence type="predicted"/>
<comment type="caution">
    <text evidence="1">The sequence shown here is derived from an EMBL/GenBank/DDBJ whole genome shotgun (WGS) entry which is preliminary data.</text>
</comment>
<keyword evidence="2" id="KW-1185">Reference proteome</keyword>
<dbReference type="Proteomes" id="UP000499080">
    <property type="component" value="Unassembled WGS sequence"/>
</dbReference>
<evidence type="ECO:0000313" key="1">
    <source>
        <dbReference type="EMBL" id="GBN98049.1"/>
    </source>
</evidence>
<name>A0A4Y2TF67_ARAVE</name>
<sequence>MTNILGNRERPPFLWETWELTTLLGTQSEFSWEREGGHPSWERGVSIFSWERRVTSIFLGTEGGHLLGEQRERATFSWEDRANLTFLGNKLQERTNSRGNGGWSIFERRAANFLEHRANNILGNECGQFSWERRGGHFGNIERIGLGNGGRLNSSWET</sequence>
<organism evidence="1 2">
    <name type="scientific">Araneus ventricosus</name>
    <name type="common">Orbweaver spider</name>
    <name type="synonym">Epeira ventricosa</name>
    <dbReference type="NCBI Taxonomy" id="182803"/>
    <lineage>
        <taxon>Eukaryota</taxon>
        <taxon>Metazoa</taxon>
        <taxon>Ecdysozoa</taxon>
        <taxon>Arthropoda</taxon>
        <taxon>Chelicerata</taxon>
        <taxon>Arachnida</taxon>
        <taxon>Araneae</taxon>
        <taxon>Araneomorphae</taxon>
        <taxon>Entelegynae</taxon>
        <taxon>Araneoidea</taxon>
        <taxon>Araneidae</taxon>
        <taxon>Araneus</taxon>
    </lineage>
</organism>
<dbReference type="EMBL" id="BGPR01027499">
    <property type="protein sequence ID" value="GBN98049.1"/>
    <property type="molecule type" value="Genomic_DNA"/>
</dbReference>
<gene>
    <name evidence="1" type="ORF">AVEN_99307_1</name>
</gene>
<protein>
    <submittedName>
        <fullName evidence="1">Uncharacterized protein</fullName>
    </submittedName>
</protein>